<sequence>MFSFSLVLLYCYLAHFETLAHFGTETHPKLHQVINIIPPGCIPHLVYDQIQSHHLILPDTKQPIVISIPERSYSIINRIEFLLPYRNRLAANKLDRISKPYSRVLVVWIRQPALMDILRSKSLGIFLDFYSSSYFNTNPGLITARPLGQVYVLLLLNTRDRSLKYSSLAPLYIPQRVMIPHFAVLFLPTNEDEKSTICISNFENSAPFLRNMECFYFSSLDPLLSFYSMTRMPSDWAVLLLGTHKKNEGSFSGSKYVADAILVQHLNFTRTWTDRHKSMDCVSLGIEQECFRIIVIPDLTDILQSIVSGTYVGSETREYAFVTCHYKDDLSLKFYTNPLKTSVWVCIAVSLTTIIVLGEAFVTVKFNKFGFSVMTYLLATIFEQSSTMQSDVMNTNFFRSLIIVWLVSVTSLTSCYRSLVISSLNSPPFPIFPKSLEDVSCSNHEQNIWFLGHNRSEKHNIIVDEYYKKFTSVNSQDHNCYKIFSQPFTASSATIDNLVLLDAYPYTGFFIQYLWKLVIDSHWSDTYSLLTYQLLSHDQSFYPRNEVVSLSHKNKTTYSIMSSIEEELVECGKSIFFDNSRNVRLWFTHLSSNYPWLQFSFTRISYFPTQVGWYFGTHQGTKAARVLKLFVNLLETGILSKAKNMHSDIEFRTRRMTSTRSIIHSMRRNGLLKEERGQKMGGSIDTIFIVWGVLVFASAVVLVLELITRLHMHKSKLERGASTSDSAELEKLRLDSERDMDKPFILN</sequence>
<evidence type="ECO:0000313" key="3">
    <source>
        <dbReference type="EMBL" id="OXA37312.1"/>
    </source>
</evidence>
<feature type="transmembrane region" description="Helical" evidence="1">
    <location>
        <begin position="688"/>
        <end position="707"/>
    </location>
</feature>
<evidence type="ECO:0000313" key="4">
    <source>
        <dbReference type="Proteomes" id="UP000198287"/>
    </source>
</evidence>
<feature type="transmembrane region" description="Helical" evidence="1">
    <location>
        <begin position="397"/>
        <end position="419"/>
    </location>
</feature>
<reference evidence="3 4" key="1">
    <citation type="submission" date="2015-12" db="EMBL/GenBank/DDBJ databases">
        <title>The genome of Folsomia candida.</title>
        <authorList>
            <person name="Faddeeva A."/>
            <person name="Derks M.F."/>
            <person name="Anvar Y."/>
            <person name="Smit S."/>
            <person name="Van Straalen N."/>
            <person name="Roelofs D."/>
        </authorList>
    </citation>
    <scope>NUCLEOTIDE SEQUENCE [LARGE SCALE GENOMIC DNA]</scope>
    <source>
        <strain evidence="3 4">VU population</strain>
        <tissue evidence="3">Whole body</tissue>
    </source>
</reference>
<dbReference type="AlphaFoldDB" id="A0A226CV86"/>
<evidence type="ECO:0000256" key="1">
    <source>
        <dbReference type="SAM" id="Phobius"/>
    </source>
</evidence>
<accession>A0A226CV86</accession>
<feature type="chain" id="PRO_5012872502" evidence="2">
    <location>
        <begin position="17"/>
        <end position="747"/>
    </location>
</feature>
<gene>
    <name evidence="3" type="ORF">Fcan01_27914</name>
</gene>
<name>A0A226CV86_FOLCA</name>
<keyword evidence="4" id="KW-1185">Reference proteome</keyword>
<feature type="signal peptide" evidence="2">
    <location>
        <begin position="1"/>
        <end position="16"/>
    </location>
</feature>
<feature type="transmembrane region" description="Helical" evidence="1">
    <location>
        <begin position="342"/>
        <end position="364"/>
    </location>
</feature>
<protein>
    <submittedName>
        <fullName evidence="3">Uncharacterized protein</fullName>
    </submittedName>
</protein>
<keyword evidence="1" id="KW-0472">Membrane</keyword>
<proteinExistence type="predicted"/>
<dbReference type="EMBL" id="LNIX01000059">
    <property type="protein sequence ID" value="OXA37312.1"/>
    <property type="molecule type" value="Genomic_DNA"/>
</dbReference>
<keyword evidence="1" id="KW-1133">Transmembrane helix</keyword>
<dbReference type="OrthoDB" id="8299140at2759"/>
<comment type="caution">
    <text evidence="3">The sequence shown here is derived from an EMBL/GenBank/DDBJ whole genome shotgun (WGS) entry which is preliminary data.</text>
</comment>
<evidence type="ECO:0000256" key="2">
    <source>
        <dbReference type="SAM" id="SignalP"/>
    </source>
</evidence>
<keyword evidence="2" id="KW-0732">Signal</keyword>
<organism evidence="3 4">
    <name type="scientific">Folsomia candida</name>
    <name type="common">Springtail</name>
    <dbReference type="NCBI Taxonomy" id="158441"/>
    <lineage>
        <taxon>Eukaryota</taxon>
        <taxon>Metazoa</taxon>
        <taxon>Ecdysozoa</taxon>
        <taxon>Arthropoda</taxon>
        <taxon>Hexapoda</taxon>
        <taxon>Collembola</taxon>
        <taxon>Entomobryomorpha</taxon>
        <taxon>Isotomoidea</taxon>
        <taxon>Isotomidae</taxon>
        <taxon>Proisotominae</taxon>
        <taxon>Folsomia</taxon>
    </lineage>
</organism>
<dbReference type="Proteomes" id="UP000198287">
    <property type="component" value="Unassembled WGS sequence"/>
</dbReference>
<keyword evidence="1" id="KW-0812">Transmembrane</keyword>